<accession>E3JAQ0</accession>
<dbReference type="InterPro" id="IPR037401">
    <property type="entry name" value="SnoaL-like"/>
</dbReference>
<dbReference type="EMBL" id="CP002299">
    <property type="protein sequence ID" value="ADP82242.1"/>
    <property type="molecule type" value="Genomic_DNA"/>
</dbReference>
<proteinExistence type="predicted"/>
<protein>
    <recommendedName>
        <fullName evidence="1">SnoaL-like domain-containing protein</fullName>
    </recommendedName>
</protein>
<dbReference type="OrthoDB" id="3681559at2"/>
<reference evidence="2 3" key="1">
    <citation type="submission" date="2010-10" db="EMBL/GenBank/DDBJ databases">
        <title>Complete sequence of Frankia sp. EuI1c.</title>
        <authorList>
            <consortium name="US DOE Joint Genome Institute"/>
            <person name="Lucas S."/>
            <person name="Copeland A."/>
            <person name="Lapidus A."/>
            <person name="Cheng J.-F."/>
            <person name="Bruce D."/>
            <person name="Goodwin L."/>
            <person name="Pitluck S."/>
            <person name="Chertkov O."/>
            <person name="Detter J.C."/>
            <person name="Han C."/>
            <person name="Tapia R."/>
            <person name="Land M."/>
            <person name="Hauser L."/>
            <person name="Jeffries C."/>
            <person name="Kyrpides N."/>
            <person name="Ivanova N."/>
            <person name="Mikhailova N."/>
            <person name="Beauchemin N."/>
            <person name="Sen A."/>
            <person name="Sur S.A."/>
            <person name="Gtari M."/>
            <person name="Wall L."/>
            <person name="Tisa L."/>
            <person name="Woyke T."/>
        </authorList>
    </citation>
    <scope>NUCLEOTIDE SEQUENCE [LARGE SCALE GENOMIC DNA]</scope>
    <source>
        <strain evidence="3">DSM 45817 / CECT 9037 / EuI1c</strain>
    </source>
</reference>
<dbReference type="Proteomes" id="UP000002484">
    <property type="component" value="Chromosome"/>
</dbReference>
<dbReference type="HOGENOM" id="CLU_124277_2_0_11"/>
<evidence type="ECO:0000259" key="1">
    <source>
        <dbReference type="Pfam" id="PF12680"/>
    </source>
</evidence>
<dbReference type="Gene3D" id="3.10.450.50">
    <property type="match status" value="1"/>
</dbReference>
<dbReference type="KEGG" id="fri:FraEuI1c_4243"/>
<sequence length="152" mass="16178">MTAQSPSPALDSPHAVFDRYVRAGLSGDRATQVGLFAVDGVLEFPFAPPGSPRRVEGREQIRRVVGGNISPAGLRVDEEGSTLVVHETTDPEVIVVEAEVHSEVVSTGARFMVPYVQVYQVRSGEILLLRDYWPAWAGPAVSSALATGGPPA</sequence>
<dbReference type="InterPro" id="IPR032710">
    <property type="entry name" value="NTF2-like_dom_sf"/>
</dbReference>
<name>E3JAQ0_PSEI1</name>
<dbReference type="eggNOG" id="COG3631">
    <property type="taxonomic scope" value="Bacteria"/>
</dbReference>
<feature type="domain" description="SnoaL-like" evidence="1">
    <location>
        <begin position="18"/>
        <end position="126"/>
    </location>
</feature>
<organism evidence="2 3">
    <name type="scientific">Pseudofrankia inefficax (strain DSM 45817 / CECT 9037 / DDB 130130 / EuI1c)</name>
    <name type="common">Frankia inefficax</name>
    <dbReference type="NCBI Taxonomy" id="298654"/>
    <lineage>
        <taxon>Bacteria</taxon>
        <taxon>Bacillati</taxon>
        <taxon>Actinomycetota</taxon>
        <taxon>Actinomycetes</taxon>
        <taxon>Frankiales</taxon>
        <taxon>Frankiaceae</taxon>
        <taxon>Pseudofrankia</taxon>
    </lineage>
</organism>
<keyword evidence="3" id="KW-1185">Reference proteome</keyword>
<dbReference type="STRING" id="298654.FraEuI1c_4243"/>
<dbReference type="SUPFAM" id="SSF54427">
    <property type="entry name" value="NTF2-like"/>
    <property type="match status" value="1"/>
</dbReference>
<dbReference type="InParanoid" id="E3JAQ0"/>
<evidence type="ECO:0000313" key="3">
    <source>
        <dbReference type="Proteomes" id="UP000002484"/>
    </source>
</evidence>
<gene>
    <name evidence="2" type="ordered locus">FraEuI1c_4243</name>
</gene>
<dbReference type="AlphaFoldDB" id="E3JAQ0"/>
<dbReference type="RefSeq" id="WP_013425360.1">
    <property type="nucleotide sequence ID" value="NC_014666.1"/>
</dbReference>
<evidence type="ECO:0000313" key="2">
    <source>
        <dbReference type="EMBL" id="ADP82242.1"/>
    </source>
</evidence>
<dbReference type="Pfam" id="PF12680">
    <property type="entry name" value="SnoaL_2"/>
    <property type="match status" value="1"/>
</dbReference>